<dbReference type="GO" id="GO:0004386">
    <property type="term" value="F:helicase activity"/>
    <property type="evidence" value="ECO:0007669"/>
    <property type="project" value="UniProtKB-KW"/>
</dbReference>
<keyword evidence="4" id="KW-0347">Helicase</keyword>
<sequence>MLFIDYIEDSHRASLYMTEESLAWGEIRRACQEKGDIHLFSNQNLSIPWWLFLTVRKSIRLIAVKYQLRLEFSPRVKELLVEANKKRSKFKELNLINPVPEGEIIRKLTESGFKRKLTDHQLRNVAKLASLSAAATFSVPGAGKTTEALAYYYLKKESDSVLFIVAPKNAFAAWDEQLSVCKPDAPPIVRLTGGERAIETTLKSSPDKMIITYQQLPRVINLVSSYLSGKSVIMFLDESHRIKSGEEIVTGKAILSLSHLPTEKLIMSGTPMPNSPYDLVAQFNFLYPEIEVDEESVMETIRSIYVRTTKAELGLKEPKYKVVSIPMSVSQRRLYDLLRSEEARQVESLRANQRNMLRTMGRSVIRMLQLTSNPSLILKNIKGYDEIISEIITEERSPKIEYVCNRVRQLAKEGKKSIVWSTFVENIELLKLRLEDLGADYIHGGVDAGSEDDDFTREGKIKRFHDDPNAMVLIANPAAASEGISLHMVCHNAIYLDRNYNAAQFLQSVDRIHRLGLPMDVDTEVEILICPNSVDESVERRLKIKIDRMSEVLSDDSIRIEPEYVNAESFEESLSVEDINDFIRHLKEN</sequence>
<feature type="domain" description="Helicase C-terminal" evidence="3">
    <location>
        <begin position="402"/>
        <end position="566"/>
    </location>
</feature>
<dbReference type="InterPro" id="IPR000330">
    <property type="entry name" value="SNF2_N"/>
</dbReference>
<reference evidence="5" key="1">
    <citation type="journal article" date="2019" name="Int. J. Syst. Evol. Microbiol.">
        <title>The Global Catalogue of Microorganisms (GCM) 10K type strain sequencing project: providing services to taxonomists for standard genome sequencing and annotation.</title>
        <authorList>
            <consortium name="The Broad Institute Genomics Platform"/>
            <consortium name="The Broad Institute Genome Sequencing Center for Infectious Disease"/>
            <person name="Wu L."/>
            <person name="Ma J."/>
        </authorList>
    </citation>
    <scope>NUCLEOTIDE SEQUENCE [LARGE SCALE GENOMIC DNA]</scope>
    <source>
        <strain evidence="5">PCU 280</strain>
    </source>
</reference>
<gene>
    <name evidence="4" type="ORF">ACFP56_16620</name>
</gene>
<keyword evidence="4" id="KW-0547">Nucleotide-binding</keyword>
<evidence type="ECO:0000256" key="1">
    <source>
        <dbReference type="ARBA" id="ARBA00022801"/>
    </source>
</evidence>
<dbReference type="InterPro" id="IPR038718">
    <property type="entry name" value="SNF2-like_sf"/>
</dbReference>
<accession>A0ABW1V9S2</accession>
<dbReference type="InterPro" id="IPR001650">
    <property type="entry name" value="Helicase_C-like"/>
</dbReference>
<organism evidence="4 5">
    <name type="scientific">Paenibacillus septentrionalis</name>
    <dbReference type="NCBI Taxonomy" id="429342"/>
    <lineage>
        <taxon>Bacteria</taxon>
        <taxon>Bacillati</taxon>
        <taxon>Bacillota</taxon>
        <taxon>Bacilli</taxon>
        <taxon>Bacillales</taxon>
        <taxon>Paenibacillaceae</taxon>
        <taxon>Paenibacillus</taxon>
    </lineage>
</organism>
<name>A0ABW1V9S2_9BACL</name>
<dbReference type="CDD" id="cd18793">
    <property type="entry name" value="SF2_C_SNF"/>
    <property type="match status" value="1"/>
</dbReference>
<dbReference type="InterPro" id="IPR027417">
    <property type="entry name" value="P-loop_NTPase"/>
</dbReference>
<dbReference type="Pfam" id="PF00271">
    <property type="entry name" value="Helicase_C"/>
    <property type="match status" value="1"/>
</dbReference>
<dbReference type="EC" id="3.6.4.-" evidence="4"/>
<dbReference type="Gene3D" id="3.40.50.300">
    <property type="entry name" value="P-loop containing nucleotide triphosphate hydrolases"/>
    <property type="match status" value="1"/>
</dbReference>
<proteinExistence type="predicted"/>
<keyword evidence="1 4" id="KW-0378">Hydrolase</keyword>
<dbReference type="GO" id="GO:0016787">
    <property type="term" value="F:hydrolase activity"/>
    <property type="evidence" value="ECO:0007669"/>
    <property type="project" value="UniProtKB-KW"/>
</dbReference>
<dbReference type="SMART" id="SM00487">
    <property type="entry name" value="DEXDc"/>
    <property type="match status" value="1"/>
</dbReference>
<dbReference type="SUPFAM" id="SSF52540">
    <property type="entry name" value="P-loop containing nucleoside triphosphate hydrolases"/>
    <property type="match status" value="2"/>
</dbReference>
<dbReference type="InterPro" id="IPR049730">
    <property type="entry name" value="SNF2/RAD54-like_C"/>
</dbReference>
<protein>
    <submittedName>
        <fullName evidence="4">DEAD/DEAH box helicase</fullName>
        <ecNumber evidence="4">3.6.4.-</ecNumber>
    </submittedName>
</protein>
<evidence type="ECO:0000313" key="5">
    <source>
        <dbReference type="Proteomes" id="UP001596233"/>
    </source>
</evidence>
<dbReference type="Gene3D" id="3.40.50.10810">
    <property type="entry name" value="Tandem AAA-ATPase domain"/>
    <property type="match status" value="1"/>
</dbReference>
<evidence type="ECO:0000313" key="4">
    <source>
        <dbReference type="EMBL" id="MFC6334254.1"/>
    </source>
</evidence>
<dbReference type="PANTHER" id="PTHR45766">
    <property type="entry name" value="DNA ANNEALING HELICASE AND ENDONUCLEASE ZRANB3 FAMILY MEMBER"/>
    <property type="match status" value="1"/>
</dbReference>
<evidence type="ECO:0000259" key="2">
    <source>
        <dbReference type="PROSITE" id="PS51192"/>
    </source>
</evidence>
<evidence type="ECO:0000259" key="3">
    <source>
        <dbReference type="PROSITE" id="PS51194"/>
    </source>
</evidence>
<dbReference type="Proteomes" id="UP001596233">
    <property type="component" value="Unassembled WGS sequence"/>
</dbReference>
<dbReference type="PROSITE" id="PS51192">
    <property type="entry name" value="HELICASE_ATP_BIND_1"/>
    <property type="match status" value="1"/>
</dbReference>
<comment type="caution">
    <text evidence="4">The sequence shown here is derived from an EMBL/GenBank/DDBJ whole genome shotgun (WGS) entry which is preliminary data.</text>
</comment>
<dbReference type="PROSITE" id="PS51194">
    <property type="entry name" value="HELICASE_CTER"/>
    <property type="match status" value="1"/>
</dbReference>
<dbReference type="InterPro" id="IPR014001">
    <property type="entry name" value="Helicase_ATP-bd"/>
</dbReference>
<dbReference type="EMBL" id="JBHSTE010000005">
    <property type="protein sequence ID" value="MFC6334254.1"/>
    <property type="molecule type" value="Genomic_DNA"/>
</dbReference>
<feature type="domain" description="Helicase ATP-binding" evidence="2">
    <location>
        <begin position="125"/>
        <end position="289"/>
    </location>
</feature>
<dbReference type="RefSeq" id="WP_379236576.1">
    <property type="nucleotide sequence ID" value="NZ_JBHSTE010000005.1"/>
</dbReference>
<keyword evidence="4" id="KW-0067">ATP-binding</keyword>
<dbReference type="PANTHER" id="PTHR45766:SF6">
    <property type="entry name" value="SWI_SNF-RELATED MATRIX-ASSOCIATED ACTIN-DEPENDENT REGULATOR OF CHROMATIN SUBFAMILY A-LIKE PROTEIN 1"/>
    <property type="match status" value="1"/>
</dbReference>
<keyword evidence="5" id="KW-1185">Reference proteome</keyword>
<dbReference type="Pfam" id="PF00176">
    <property type="entry name" value="SNF2-rel_dom"/>
    <property type="match status" value="1"/>
</dbReference>